<evidence type="ECO:0000259" key="1">
    <source>
        <dbReference type="Pfam" id="PF02541"/>
    </source>
</evidence>
<dbReference type="PANTHER" id="PTHR30005">
    <property type="entry name" value="EXOPOLYPHOSPHATASE"/>
    <property type="match status" value="1"/>
</dbReference>
<dbReference type="CDD" id="cd24053">
    <property type="entry name" value="ASKHA_NBD_EcPPX-GppA-like"/>
    <property type="match status" value="1"/>
</dbReference>
<dbReference type="Gene3D" id="3.30.420.40">
    <property type="match status" value="1"/>
</dbReference>
<dbReference type="Pfam" id="PF02541">
    <property type="entry name" value="Ppx-GppA"/>
    <property type="match status" value="1"/>
</dbReference>
<dbReference type="InterPro" id="IPR043129">
    <property type="entry name" value="ATPase_NBD"/>
</dbReference>
<evidence type="ECO:0000313" key="2">
    <source>
        <dbReference type="EMBL" id="ABE53742.1"/>
    </source>
</evidence>
<name>Q12S34_SHEDO</name>
<accession>Q12S34</accession>
<dbReference type="InterPro" id="IPR003695">
    <property type="entry name" value="Ppx_GppA_N"/>
</dbReference>
<proteinExistence type="predicted"/>
<dbReference type="EMBL" id="CP000302">
    <property type="protein sequence ID" value="ABE53742.1"/>
    <property type="molecule type" value="Genomic_DNA"/>
</dbReference>
<dbReference type="GO" id="GO:0008894">
    <property type="term" value="F:guanosine-5'-triphosphate,3'-diphosphate diphosphatase activity"/>
    <property type="evidence" value="ECO:0007669"/>
    <property type="project" value="TreeGrafter"/>
</dbReference>
<dbReference type="eggNOG" id="COG0248">
    <property type="taxonomic scope" value="Bacteria"/>
</dbReference>
<dbReference type="RefSeq" id="WP_011494908.1">
    <property type="nucleotide sequence ID" value="NC_007954.1"/>
</dbReference>
<reference evidence="2 3" key="1">
    <citation type="submission" date="2006-03" db="EMBL/GenBank/DDBJ databases">
        <title>Complete sequence of Shewanella denitrificans OS217.</title>
        <authorList>
            <consortium name="US DOE Joint Genome Institute"/>
            <person name="Copeland A."/>
            <person name="Lucas S."/>
            <person name="Lapidus A."/>
            <person name="Barry K."/>
            <person name="Detter J.C."/>
            <person name="Glavina del Rio T."/>
            <person name="Hammon N."/>
            <person name="Israni S."/>
            <person name="Dalin E."/>
            <person name="Tice H."/>
            <person name="Pitluck S."/>
            <person name="Brettin T."/>
            <person name="Bruce D."/>
            <person name="Han C."/>
            <person name="Tapia R."/>
            <person name="Gilna P."/>
            <person name="Kiss H."/>
            <person name="Schmutz J."/>
            <person name="Larimer F."/>
            <person name="Land M."/>
            <person name="Hauser L."/>
            <person name="Kyrpides N."/>
            <person name="Lykidis A."/>
            <person name="Richardson P."/>
        </authorList>
    </citation>
    <scope>NUCLEOTIDE SEQUENCE [LARGE SCALE GENOMIC DNA]</scope>
    <source>
        <strain evidence="3">OS217 / ATCC BAA-1090 / DSM 15013</strain>
    </source>
</reference>
<dbReference type="STRING" id="318161.Sden_0450"/>
<feature type="domain" description="Ppx/GppA phosphatase N-terminal" evidence="1">
    <location>
        <begin position="20"/>
        <end position="299"/>
    </location>
</feature>
<dbReference type="Proteomes" id="UP000001982">
    <property type="component" value="Chromosome"/>
</dbReference>
<dbReference type="KEGG" id="sdn:Sden_0450"/>
<dbReference type="GO" id="GO:0015949">
    <property type="term" value="P:nucleobase-containing small molecule interconversion"/>
    <property type="evidence" value="ECO:0007669"/>
    <property type="project" value="TreeGrafter"/>
</dbReference>
<dbReference type="OrthoDB" id="9793035at2"/>
<gene>
    <name evidence="2" type="ordered locus">Sden_0450</name>
</gene>
<dbReference type="SUPFAM" id="SSF53067">
    <property type="entry name" value="Actin-like ATPase domain"/>
    <property type="match status" value="2"/>
</dbReference>
<dbReference type="Gene3D" id="3.30.420.150">
    <property type="entry name" value="Exopolyphosphatase. Domain 2"/>
    <property type="match status" value="1"/>
</dbReference>
<organism evidence="2 3">
    <name type="scientific">Shewanella denitrificans (strain OS217 / ATCC BAA-1090 / DSM 15013)</name>
    <dbReference type="NCBI Taxonomy" id="318161"/>
    <lineage>
        <taxon>Bacteria</taxon>
        <taxon>Pseudomonadati</taxon>
        <taxon>Pseudomonadota</taxon>
        <taxon>Gammaproteobacteria</taxon>
        <taxon>Alteromonadales</taxon>
        <taxon>Shewanellaceae</taxon>
        <taxon>Shewanella</taxon>
    </lineage>
</organism>
<sequence>MQTPAYAAITLGSNSFNMLVARTIGHQPVIIAKYKRKVRLAEGITKDGILNEAVMARGLDCLAMFATMLKKHHIDADHLAVLATATLRMIANADDFHRRALPILGHPIEVISGMREAELIYQGMMATTTGQGRRLVIDIGGASTEFIVGDGHSVLFKTSVPIGSVVFNKQFFSAAPFQQLDFDDVYHHIYTVIEPHLEMLRNLGWHTVVGASGAVQSVVSVLAHREVSEVITLEVLTGLRDEILAQSDAKLAQIDGLRADRRPTFVSGVAILLALFEHLSIDALHLSGGALREGVIHMLAQRLSLAVNDA</sequence>
<dbReference type="HOGENOM" id="CLU_025908_1_1_6"/>
<dbReference type="InterPro" id="IPR050273">
    <property type="entry name" value="GppA/Ppx_hydrolase"/>
</dbReference>
<dbReference type="AlphaFoldDB" id="Q12S34"/>
<dbReference type="PANTHER" id="PTHR30005:SF0">
    <property type="entry name" value="RETROGRADE REGULATION PROTEIN 2"/>
    <property type="match status" value="1"/>
</dbReference>
<protein>
    <submittedName>
        <fullName evidence="2">Ppx/GppA phosphatase</fullName>
    </submittedName>
</protein>
<keyword evidence="3" id="KW-1185">Reference proteome</keyword>
<evidence type="ECO:0000313" key="3">
    <source>
        <dbReference type="Proteomes" id="UP000001982"/>
    </source>
</evidence>